<dbReference type="STRING" id="623280.SAMN05660226_00285"/>
<dbReference type="InterPro" id="IPR023753">
    <property type="entry name" value="FAD/NAD-binding_dom"/>
</dbReference>
<dbReference type="Gene3D" id="3.50.50.60">
    <property type="entry name" value="FAD/NAD(P)-binding domain"/>
    <property type="match status" value="2"/>
</dbReference>
<name>A0A1T4ZY57_9SPHI</name>
<dbReference type="InterPro" id="IPR036188">
    <property type="entry name" value="FAD/NAD-bd_sf"/>
</dbReference>
<organism evidence="4 5">
    <name type="scientific">Parapedobacter luteus</name>
    <dbReference type="NCBI Taxonomy" id="623280"/>
    <lineage>
        <taxon>Bacteria</taxon>
        <taxon>Pseudomonadati</taxon>
        <taxon>Bacteroidota</taxon>
        <taxon>Sphingobacteriia</taxon>
        <taxon>Sphingobacteriales</taxon>
        <taxon>Sphingobacteriaceae</taxon>
        <taxon>Parapedobacter</taxon>
    </lineage>
</organism>
<keyword evidence="5" id="KW-1185">Reference proteome</keyword>
<keyword evidence="1" id="KW-0285">Flavoprotein</keyword>
<keyword evidence="2" id="KW-0560">Oxidoreductase</keyword>
<dbReference type="GO" id="GO:0016491">
    <property type="term" value="F:oxidoreductase activity"/>
    <property type="evidence" value="ECO:0007669"/>
    <property type="project" value="UniProtKB-KW"/>
</dbReference>
<evidence type="ECO:0000256" key="1">
    <source>
        <dbReference type="ARBA" id="ARBA00022630"/>
    </source>
</evidence>
<accession>A0A1T4ZY57</accession>
<reference evidence="4 5" key="1">
    <citation type="submission" date="2017-02" db="EMBL/GenBank/DDBJ databases">
        <authorList>
            <person name="Peterson S.W."/>
        </authorList>
    </citation>
    <scope>NUCLEOTIDE SEQUENCE [LARGE SCALE GENOMIC DNA]</scope>
    <source>
        <strain evidence="4 5">DSM 22899</strain>
    </source>
</reference>
<dbReference type="OrthoDB" id="9806179at2"/>
<evidence type="ECO:0000259" key="3">
    <source>
        <dbReference type="Pfam" id="PF07992"/>
    </source>
</evidence>
<sequence>MQQQSSFDAVIVGGSYAGLAAGMALGRSIRRVLIVDSGKPCNAQTPHSHNFLTQDGNTPAAIAAIGREQVLAYPTVQIVHDEVIDVSGENLSFQLKTATGKQIAARKIVFATGIKDQLPAIDGFSACWGISAIHCPYCHGYEYRNLSTGLLVNGEMAFEKSRLIHNWTKQLTVFTNGEPTIADDQVRQLTALGIAVVPTPVQRLVHTSGHIEHIVLADGSTYALKALYAALPFVQHSTLLEQLGCELLDSGHVKVDGFQRTTVPGIYAAGDNAVKMRSVASAVAAGTTAGAFVNHELISEGL</sequence>
<dbReference type="InterPro" id="IPR050097">
    <property type="entry name" value="Ferredoxin-NADP_redctase_2"/>
</dbReference>
<evidence type="ECO:0000313" key="4">
    <source>
        <dbReference type="EMBL" id="SKB27606.1"/>
    </source>
</evidence>
<dbReference type="RefSeq" id="WP_079715005.1">
    <property type="nucleotide sequence ID" value="NZ_FUYS01000001.1"/>
</dbReference>
<dbReference type="PRINTS" id="PR00368">
    <property type="entry name" value="FADPNR"/>
</dbReference>
<proteinExistence type="predicted"/>
<dbReference type="AlphaFoldDB" id="A0A1T4ZY57"/>
<protein>
    <submittedName>
        <fullName evidence="4">Thioredoxin reductase</fullName>
    </submittedName>
</protein>
<feature type="domain" description="FAD/NAD(P)-binding" evidence="3">
    <location>
        <begin position="8"/>
        <end position="286"/>
    </location>
</feature>
<dbReference type="EMBL" id="FUYS01000001">
    <property type="protein sequence ID" value="SKB27606.1"/>
    <property type="molecule type" value="Genomic_DNA"/>
</dbReference>
<dbReference type="PANTHER" id="PTHR48105">
    <property type="entry name" value="THIOREDOXIN REDUCTASE 1-RELATED-RELATED"/>
    <property type="match status" value="1"/>
</dbReference>
<dbReference type="Proteomes" id="UP000190541">
    <property type="component" value="Unassembled WGS sequence"/>
</dbReference>
<dbReference type="Pfam" id="PF07992">
    <property type="entry name" value="Pyr_redox_2"/>
    <property type="match status" value="1"/>
</dbReference>
<evidence type="ECO:0000313" key="5">
    <source>
        <dbReference type="Proteomes" id="UP000190541"/>
    </source>
</evidence>
<dbReference type="SUPFAM" id="SSF51905">
    <property type="entry name" value="FAD/NAD(P)-binding domain"/>
    <property type="match status" value="1"/>
</dbReference>
<dbReference type="PRINTS" id="PR00469">
    <property type="entry name" value="PNDRDTASEII"/>
</dbReference>
<evidence type="ECO:0000256" key="2">
    <source>
        <dbReference type="ARBA" id="ARBA00023002"/>
    </source>
</evidence>
<gene>
    <name evidence="4" type="ORF">SAMN05660226_00285</name>
</gene>